<evidence type="ECO:0000259" key="13">
    <source>
        <dbReference type="Pfam" id="PF00593"/>
    </source>
</evidence>
<feature type="domain" description="TonB-dependent receptor plug" evidence="14">
    <location>
        <begin position="73"/>
        <end position="174"/>
    </location>
</feature>
<dbReference type="InterPro" id="IPR039426">
    <property type="entry name" value="TonB-dep_rcpt-like"/>
</dbReference>
<dbReference type="Pfam" id="PF00593">
    <property type="entry name" value="TonB_dep_Rec_b-barrel"/>
    <property type="match status" value="1"/>
</dbReference>
<dbReference type="InterPro" id="IPR010104">
    <property type="entry name" value="TonB_rcpt_bac"/>
</dbReference>
<evidence type="ECO:0000256" key="4">
    <source>
        <dbReference type="ARBA" id="ARBA00022452"/>
    </source>
</evidence>
<comment type="similarity">
    <text evidence="2 10 11">Belongs to the TonB-dependent receptor family.</text>
</comment>
<dbReference type="InterPro" id="IPR036942">
    <property type="entry name" value="Beta-barrel_TonB_sf"/>
</dbReference>
<keyword evidence="7 10" id="KW-0472">Membrane</keyword>
<dbReference type="Gene3D" id="2.40.170.20">
    <property type="entry name" value="TonB-dependent receptor, beta-barrel domain"/>
    <property type="match status" value="1"/>
</dbReference>
<evidence type="ECO:0000259" key="14">
    <source>
        <dbReference type="Pfam" id="PF07715"/>
    </source>
</evidence>
<keyword evidence="9 10" id="KW-0998">Cell outer membrane</keyword>
<evidence type="ECO:0000313" key="15">
    <source>
        <dbReference type="EMBL" id="MFC0250631.1"/>
    </source>
</evidence>
<dbReference type="InterPro" id="IPR012910">
    <property type="entry name" value="Plug_dom"/>
</dbReference>
<evidence type="ECO:0000256" key="3">
    <source>
        <dbReference type="ARBA" id="ARBA00022448"/>
    </source>
</evidence>
<dbReference type="NCBIfam" id="TIGR01782">
    <property type="entry name" value="TonB-Xanth-Caul"/>
    <property type="match status" value="1"/>
</dbReference>
<dbReference type="Gene3D" id="2.170.130.10">
    <property type="entry name" value="TonB-dependent receptor, plug domain"/>
    <property type="match status" value="1"/>
</dbReference>
<proteinExistence type="inferred from homology"/>
<evidence type="ECO:0000256" key="8">
    <source>
        <dbReference type="ARBA" id="ARBA00023170"/>
    </source>
</evidence>
<feature type="domain" description="TonB-dependent receptor-like beta-barrel" evidence="13">
    <location>
        <begin position="423"/>
        <end position="844"/>
    </location>
</feature>
<keyword evidence="12" id="KW-0732">Signal</keyword>
<dbReference type="SUPFAM" id="SSF56935">
    <property type="entry name" value="Porins"/>
    <property type="match status" value="1"/>
</dbReference>
<keyword evidence="16" id="KW-1185">Reference proteome</keyword>
<dbReference type="PANTHER" id="PTHR40980">
    <property type="entry name" value="PLUG DOMAIN-CONTAINING PROTEIN"/>
    <property type="match status" value="1"/>
</dbReference>
<feature type="signal peptide" evidence="12">
    <location>
        <begin position="1"/>
        <end position="39"/>
    </location>
</feature>
<gene>
    <name evidence="15" type="ORF">ACFFJK_01910</name>
</gene>
<feature type="chain" id="PRO_5047341457" evidence="12">
    <location>
        <begin position="40"/>
        <end position="877"/>
    </location>
</feature>
<evidence type="ECO:0000256" key="7">
    <source>
        <dbReference type="ARBA" id="ARBA00023136"/>
    </source>
</evidence>
<evidence type="ECO:0000256" key="9">
    <source>
        <dbReference type="ARBA" id="ARBA00023237"/>
    </source>
</evidence>
<dbReference type="InterPro" id="IPR000531">
    <property type="entry name" value="Beta-barrel_TonB"/>
</dbReference>
<evidence type="ECO:0000256" key="5">
    <source>
        <dbReference type="ARBA" id="ARBA00022692"/>
    </source>
</evidence>
<comment type="caution">
    <text evidence="15">The sequence shown here is derived from an EMBL/GenBank/DDBJ whole genome shotgun (WGS) entry which is preliminary data.</text>
</comment>
<organism evidence="15 16">
    <name type="scientific">Massilia consociata</name>
    <dbReference type="NCBI Taxonomy" id="760117"/>
    <lineage>
        <taxon>Bacteria</taxon>
        <taxon>Pseudomonadati</taxon>
        <taxon>Pseudomonadota</taxon>
        <taxon>Betaproteobacteria</taxon>
        <taxon>Burkholderiales</taxon>
        <taxon>Oxalobacteraceae</taxon>
        <taxon>Telluria group</taxon>
        <taxon>Massilia</taxon>
    </lineage>
</organism>
<keyword evidence="4 10" id="KW-1134">Transmembrane beta strand</keyword>
<dbReference type="InterPro" id="IPR037066">
    <property type="entry name" value="Plug_dom_sf"/>
</dbReference>
<dbReference type="PROSITE" id="PS52016">
    <property type="entry name" value="TONB_DEPENDENT_REC_3"/>
    <property type="match status" value="1"/>
</dbReference>
<evidence type="ECO:0000256" key="2">
    <source>
        <dbReference type="ARBA" id="ARBA00009810"/>
    </source>
</evidence>
<protein>
    <submittedName>
        <fullName evidence="15">TonB-dependent receptor</fullName>
    </submittedName>
</protein>
<name>A0ABV6FAU7_9BURK</name>
<reference evidence="15 16" key="1">
    <citation type="submission" date="2024-09" db="EMBL/GenBank/DDBJ databases">
        <authorList>
            <person name="Sun Q."/>
            <person name="Mori K."/>
        </authorList>
    </citation>
    <scope>NUCLEOTIDE SEQUENCE [LARGE SCALE GENOMIC DNA]</scope>
    <source>
        <strain evidence="15 16">CCM 7792</strain>
    </source>
</reference>
<keyword evidence="3 10" id="KW-0813">Transport</keyword>
<dbReference type="PANTHER" id="PTHR40980:SF4">
    <property type="entry name" value="TONB-DEPENDENT RECEPTOR-LIKE BETA-BARREL DOMAIN-CONTAINING PROTEIN"/>
    <property type="match status" value="1"/>
</dbReference>
<evidence type="ECO:0000256" key="11">
    <source>
        <dbReference type="RuleBase" id="RU003357"/>
    </source>
</evidence>
<dbReference type="Proteomes" id="UP001589773">
    <property type="component" value="Unassembled WGS sequence"/>
</dbReference>
<keyword evidence="8 15" id="KW-0675">Receptor</keyword>
<keyword evidence="6 11" id="KW-0798">TonB box</keyword>
<dbReference type="Pfam" id="PF07715">
    <property type="entry name" value="Plug"/>
    <property type="match status" value="1"/>
</dbReference>
<evidence type="ECO:0000256" key="1">
    <source>
        <dbReference type="ARBA" id="ARBA00004571"/>
    </source>
</evidence>
<evidence type="ECO:0000256" key="10">
    <source>
        <dbReference type="PROSITE-ProRule" id="PRU01360"/>
    </source>
</evidence>
<dbReference type="RefSeq" id="WP_379677398.1">
    <property type="nucleotide sequence ID" value="NZ_JBHLWP010000003.1"/>
</dbReference>
<comment type="subcellular location">
    <subcellularLocation>
        <location evidence="1 10">Cell outer membrane</location>
        <topology evidence="1 10">Multi-pass membrane protein</topology>
    </subcellularLocation>
</comment>
<sequence length="877" mass="95024">MKRTSFGRATASSRHAFALRTTVAALAGAGLISSATVGAQEIAAAGTPAATPADAVVLVTGTRQAAQSAQTIKRNAEQVVDSIVADDIGKFPDKNVAEILGRVPGVQVIRQGGEAGNVVIRGLGGITTLYNGREMFTAAGRSLFLADVPVAMLQRVDVYKSQGADMVEGGTSGVIDVRTNRPFDFKGQQTAINVRAEHRDKADKIDPNVSGMLSNRWKSAIGEIGLLGGLSYQRGRYHDETAFVGEPREIDRGIMGAPSMGRVMSGGDRERLAGNLSAQWRPSRDLEVYAESFSTRIEHDSQSIFFVGDLPINNPASTVTAISGTNYLESISNPMVNTFTLSSTQARRDMSEGHQGAIGAIWKPVDGVRVSSELVRTVSKYTQKNPILDTIRNAAKPISASVRDGGGYLTYPGVDMTDPGPWTMFAMFDNHNRSRGAATDWRGDVSWVPEADGFIKEVSGGARIAERFASYVHELGNYAAAPDQWGPGAIKVAGFQGLNCTSPATGGNYGMNQFYAPCADFLLNNTGVIRQAIRGDSSPRPDDPLSYYADREKTQAIYAKLNFGFDAWTLPIDGTLGARYVKTKQTISGYSSNNGVVSPTTVSSTTSDVLPSLSMRAHFRQDLMGRLSASKAIERAPFGDFNPGLVLFPSTTTTLATGTAGNPHLKPQEARNVDVALEWYFAPAGSLTGTLFHHKYENYLRRTARPEVHDGATYNVSRPYNAVSGNLKGAELAYQQFYTFLPGWLSGLGAQANFTYMDGGLAEADGTINTFAGMSRRSANLVGLYEYGKWSARLAYSWRDRFTAEYNYRGTPHAIVVDPLKTLDASISYKLTDNLTITLDGSNLLDQAYHDYHTVPELPRDVRRYDRVVGLALRWRN</sequence>
<evidence type="ECO:0000256" key="6">
    <source>
        <dbReference type="ARBA" id="ARBA00023077"/>
    </source>
</evidence>
<evidence type="ECO:0000313" key="16">
    <source>
        <dbReference type="Proteomes" id="UP001589773"/>
    </source>
</evidence>
<dbReference type="EMBL" id="JBHLWP010000003">
    <property type="protein sequence ID" value="MFC0250631.1"/>
    <property type="molecule type" value="Genomic_DNA"/>
</dbReference>
<evidence type="ECO:0000256" key="12">
    <source>
        <dbReference type="SAM" id="SignalP"/>
    </source>
</evidence>
<accession>A0ABV6FAU7</accession>
<keyword evidence="5 10" id="KW-0812">Transmembrane</keyword>